<name>U5CX86_AMBTC</name>
<evidence type="ECO:0000256" key="2">
    <source>
        <dbReference type="ARBA" id="ARBA00009177"/>
    </source>
</evidence>
<dbReference type="Gramene" id="ERN14535">
    <property type="protein sequence ID" value="ERN14535"/>
    <property type="gene ID" value="AMTR_s00038p00079560"/>
</dbReference>
<reference evidence="10" key="1">
    <citation type="journal article" date="2013" name="Science">
        <title>The Amborella genome and the evolution of flowering plants.</title>
        <authorList>
            <consortium name="Amborella Genome Project"/>
        </authorList>
    </citation>
    <scope>NUCLEOTIDE SEQUENCE [LARGE SCALE GENOMIC DNA]</scope>
</reference>
<proteinExistence type="inferred from homology"/>
<dbReference type="AlphaFoldDB" id="U5CX86"/>
<evidence type="ECO:0000256" key="7">
    <source>
        <dbReference type="ARBA" id="ARBA00023294"/>
    </source>
</evidence>
<dbReference type="InterPro" id="IPR051107">
    <property type="entry name" value="Auxin_Efflux_Carrier"/>
</dbReference>
<evidence type="ECO:0000256" key="1">
    <source>
        <dbReference type="ARBA" id="ARBA00004141"/>
    </source>
</evidence>
<gene>
    <name evidence="9" type="ORF">AMTR_s00038p00079560</name>
</gene>
<protein>
    <recommendedName>
        <fullName evidence="8">Auxin efflux carrier component</fullName>
    </recommendedName>
</protein>
<evidence type="ECO:0000313" key="9">
    <source>
        <dbReference type="EMBL" id="ERN14535.1"/>
    </source>
</evidence>
<dbReference type="GO" id="GO:0010329">
    <property type="term" value="F:auxin efflux transmembrane transporter activity"/>
    <property type="evidence" value="ECO:0000318"/>
    <property type="project" value="GO_Central"/>
</dbReference>
<keyword evidence="10" id="KW-1185">Reference proteome</keyword>
<feature type="transmembrane region" description="Helical" evidence="8">
    <location>
        <begin position="69"/>
        <end position="87"/>
    </location>
</feature>
<organism evidence="9 10">
    <name type="scientific">Amborella trichopoda</name>
    <dbReference type="NCBI Taxonomy" id="13333"/>
    <lineage>
        <taxon>Eukaryota</taxon>
        <taxon>Viridiplantae</taxon>
        <taxon>Streptophyta</taxon>
        <taxon>Embryophyta</taxon>
        <taxon>Tracheophyta</taxon>
        <taxon>Spermatophyta</taxon>
        <taxon>Magnoliopsida</taxon>
        <taxon>Amborellales</taxon>
        <taxon>Amborellaceae</taxon>
        <taxon>Amborella</taxon>
    </lineage>
</organism>
<dbReference type="PANTHER" id="PTHR31752:SF18">
    <property type="entry name" value="AUXIN EFFLUX CARRIER COMPONENT 1"/>
    <property type="match status" value="1"/>
</dbReference>
<keyword evidence="4 8" id="KW-0812">Transmembrane</keyword>
<comment type="subcellular location">
    <subcellularLocation>
        <location evidence="1 8">Membrane</location>
        <topology evidence="1 8">Multi-pass membrane protein</topology>
    </subcellularLocation>
</comment>
<evidence type="ECO:0000256" key="4">
    <source>
        <dbReference type="ARBA" id="ARBA00022692"/>
    </source>
</evidence>
<feature type="transmembrane region" description="Helical" evidence="8">
    <location>
        <begin position="7"/>
        <end position="27"/>
    </location>
</feature>
<keyword evidence="5 8" id="KW-1133">Transmembrane helix</keyword>
<dbReference type="GO" id="GO:0010315">
    <property type="term" value="P:auxin export across the plasma membrane"/>
    <property type="evidence" value="ECO:0000318"/>
    <property type="project" value="GO_Central"/>
</dbReference>
<accession>U5CX86</accession>
<evidence type="ECO:0000313" key="10">
    <source>
        <dbReference type="Proteomes" id="UP000017836"/>
    </source>
</evidence>
<comment type="function">
    <text evidence="8">May act as a component of the auxin efflux carrier.</text>
</comment>
<sequence>MAGFYEILSTMVPLYLAMLLAFASVKWWRMFSDEQCSGINKFVANFAAPLLSFKIIYSNDPYKMNHKLILADTMQKLLILFALMLWVKLTKRGSFDWMITLFSMSTLPNTVILGIPLLRAMYGEESEQILFQIVVLQFVVWYPFLLFLYELREAKGAVGRRVSTAVINGSTVVLEVEARSETRMSSLSLATVDGQGSTTAMNGSVVLVVEASAKENSLGYLNGEEGTANSKEREVQVEAAPPQMRMINLLILVWSKVIKNPNTYSSILGLVWGLISFRFNIRMPKIVDKSVTILSVTGLGLSMFSLGLFMASQPNLMPCGKRNATIAMFVRFSFSVVVMSMCSILLGLQGNLLKVAIVQFCNPSYASYAVFRLVGSTGKK</sequence>
<feature type="transmembrane region" description="Helical" evidence="8">
    <location>
        <begin position="99"/>
        <end position="118"/>
    </location>
</feature>
<feature type="transmembrane region" description="Helical" evidence="8">
    <location>
        <begin position="130"/>
        <end position="149"/>
    </location>
</feature>
<dbReference type="EMBL" id="KI392532">
    <property type="protein sequence ID" value="ERN14535.1"/>
    <property type="molecule type" value="Genomic_DNA"/>
</dbReference>
<dbReference type="GO" id="GO:0005886">
    <property type="term" value="C:plasma membrane"/>
    <property type="evidence" value="ECO:0000318"/>
    <property type="project" value="GO_Central"/>
</dbReference>
<dbReference type="STRING" id="13333.U5CX86"/>
<evidence type="ECO:0000256" key="3">
    <source>
        <dbReference type="ARBA" id="ARBA00022448"/>
    </source>
</evidence>
<dbReference type="Pfam" id="PF03547">
    <property type="entry name" value="Mem_trans"/>
    <property type="match status" value="1"/>
</dbReference>
<feature type="transmembrane region" description="Helical" evidence="8">
    <location>
        <begin position="293"/>
        <end position="312"/>
    </location>
</feature>
<dbReference type="PANTHER" id="PTHR31752">
    <property type="entry name" value="AUXIN EFFLUX CARRIER COMPONENT 1B-RELATED"/>
    <property type="match status" value="1"/>
</dbReference>
<feature type="transmembrane region" description="Helical" evidence="8">
    <location>
        <begin position="324"/>
        <end position="348"/>
    </location>
</feature>
<keyword evidence="3 8" id="KW-0813">Transport</keyword>
<keyword evidence="6 8" id="KW-0472">Membrane</keyword>
<dbReference type="NCBIfam" id="TIGR00946">
    <property type="entry name" value="2a69"/>
    <property type="match status" value="1"/>
</dbReference>
<evidence type="ECO:0000256" key="6">
    <source>
        <dbReference type="ARBA" id="ARBA00023136"/>
    </source>
</evidence>
<evidence type="ECO:0000256" key="5">
    <source>
        <dbReference type="ARBA" id="ARBA00022989"/>
    </source>
</evidence>
<comment type="caution">
    <text evidence="8">Lacks conserved residue(s) required for the propagation of feature annotation.</text>
</comment>
<evidence type="ECO:0000256" key="8">
    <source>
        <dbReference type="RuleBase" id="RU362108"/>
    </source>
</evidence>
<dbReference type="Proteomes" id="UP000017836">
    <property type="component" value="Unassembled WGS sequence"/>
</dbReference>
<dbReference type="GO" id="GO:0005783">
    <property type="term" value="C:endoplasmic reticulum"/>
    <property type="evidence" value="ECO:0000318"/>
    <property type="project" value="GO_Central"/>
</dbReference>
<dbReference type="InterPro" id="IPR014024">
    <property type="entry name" value="Auxin_eff_plant"/>
</dbReference>
<comment type="similarity">
    <text evidence="2 8">Belongs to the auxin efflux carrier (TC 2.A.69.1) family.</text>
</comment>
<dbReference type="HOGENOM" id="CLU_019285_0_0_1"/>
<keyword evidence="7 8" id="KW-0927">Auxin signaling pathway</keyword>
<dbReference type="GO" id="GO:0009926">
    <property type="term" value="P:auxin polar transport"/>
    <property type="evidence" value="ECO:0000318"/>
    <property type="project" value="GO_Central"/>
</dbReference>
<dbReference type="InterPro" id="IPR004776">
    <property type="entry name" value="Mem_transp_PIN-like"/>
</dbReference>
<dbReference type="GO" id="GO:0009734">
    <property type="term" value="P:auxin-activated signaling pathway"/>
    <property type="evidence" value="ECO:0007669"/>
    <property type="project" value="UniProtKB-UniRule"/>
</dbReference>